<dbReference type="EMBL" id="LBVO01000018">
    <property type="protein sequence ID" value="KKQ89853.1"/>
    <property type="molecule type" value="Genomic_DNA"/>
</dbReference>
<name>A0A0G0LD80_9BACT</name>
<dbReference type="InterPro" id="IPR043129">
    <property type="entry name" value="ATPase_NBD"/>
</dbReference>
<dbReference type="Pfam" id="PF00480">
    <property type="entry name" value="ROK"/>
    <property type="match status" value="1"/>
</dbReference>
<protein>
    <submittedName>
        <fullName evidence="2">Rfamily protein</fullName>
    </submittedName>
</protein>
<dbReference type="PANTHER" id="PTHR18964:SF149">
    <property type="entry name" value="BIFUNCTIONAL UDP-N-ACETYLGLUCOSAMINE 2-EPIMERASE_N-ACETYLMANNOSAMINE KINASE"/>
    <property type="match status" value="1"/>
</dbReference>
<dbReference type="SUPFAM" id="SSF53067">
    <property type="entry name" value="Actin-like ATPase domain"/>
    <property type="match status" value="1"/>
</dbReference>
<evidence type="ECO:0000313" key="2">
    <source>
        <dbReference type="EMBL" id="KKQ89853.1"/>
    </source>
</evidence>
<evidence type="ECO:0000256" key="1">
    <source>
        <dbReference type="ARBA" id="ARBA00006479"/>
    </source>
</evidence>
<sequence>MDNTYYIGIDIGGTRHNIGLSAQDGILVEHVEKQTDRLGGPKAMISSIVEIINQLISKNNIDKSRIKRIGIGFGGPVNSYKGIVIRSVHVDGWDNYPLAQEIANLVNIPVIIDNDVNAAVLGEWYFGAGKGFQNIFYVNIGTGISGGAIVNNQLMRGASMNATEIGHLKVTEIPPRLCGCGSWGCLEALCSGDSIGRRAEERITYEDSILKIYNQKISGKMVYDAADQGDLVSREIIDQSIKILGTKIADVVTLFNPDLVIIGGGIVSRPNSSFLNPLTSVIKRNAMKEASAHVHIVKARNGYLAGVTGAVALAIHAK</sequence>
<dbReference type="PANTHER" id="PTHR18964">
    <property type="entry name" value="ROK (REPRESSOR, ORF, KINASE) FAMILY"/>
    <property type="match status" value="1"/>
</dbReference>
<dbReference type="InterPro" id="IPR000600">
    <property type="entry name" value="ROK"/>
</dbReference>
<dbReference type="Proteomes" id="UP000033934">
    <property type="component" value="Unassembled WGS sequence"/>
</dbReference>
<proteinExistence type="inferred from homology"/>
<comment type="caution">
    <text evidence="2">The sequence shown here is derived from an EMBL/GenBank/DDBJ whole genome shotgun (WGS) entry which is preliminary data.</text>
</comment>
<evidence type="ECO:0000313" key="3">
    <source>
        <dbReference type="Proteomes" id="UP000033934"/>
    </source>
</evidence>
<accession>A0A0G0LD80</accession>
<dbReference type="AlphaFoldDB" id="A0A0G0LD80"/>
<dbReference type="Gene3D" id="3.30.420.40">
    <property type="match status" value="2"/>
</dbReference>
<gene>
    <name evidence="2" type="ORF">UT11_C0018G0006</name>
</gene>
<reference evidence="2 3" key="1">
    <citation type="journal article" date="2015" name="Nature">
        <title>rRNA introns, odd ribosomes, and small enigmatic genomes across a large radiation of phyla.</title>
        <authorList>
            <person name="Brown C.T."/>
            <person name="Hug L.A."/>
            <person name="Thomas B.C."/>
            <person name="Sharon I."/>
            <person name="Castelle C.J."/>
            <person name="Singh A."/>
            <person name="Wilkins M.J."/>
            <person name="Williams K.H."/>
            <person name="Banfield J.F."/>
        </authorList>
    </citation>
    <scope>NUCLEOTIDE SEQUENCE [LARGE SCALE GENOMIC DNA]</scope>
</reference>
<comment type="similarity">
    <text evidence="1">Belongs to the ROK (NagC/XylR) family.</text>
</comment>
<organism evidence="2 3">
    <name type="scientific">Berkelbacteria bacterium GW2011_GWA2_38_9</name>
    <dbReference type="NCBI Taxonomy" id="1618334"/>
    <lineage>
        <taxon>Bacteria</taxon>
        <taxon>Candidatus Berkelbacteria</taxon>
    </lineage>
</organism>